<comment type="subcellular location">
    <subcellularLocation>
        <location evidence="6">Cytoplasm</location>
    </subcellularLocation>
</comment>
<dbReference type="GO" id="GO:0007062">
    <property type="term" value="P:sister chromatid cohesion"/>
    <property type="evidence" value="ECO:0007669"/>
    <property type="project" value="InterPro"/>
</dbReference>
<dbReference type="InterPro" id="IPR036277">
    <property type="entry name" value="SMC_hinge_sf"/>
</dbReference>
<gene>
    <name evidence="6" type="primary">smc</name>
    <name evidence="10" type="ORF">JF888_14815</name>
</gene>
<evidence type="ECO:0000256" key="7">
    <source>
        <dbReference type="SAM" id="MobiDB-lite"/>
    </source>
</evidence>
<organism evidence="10 11">
    <name type="scientific">Candidatus Dormiibacter inghamiae</name>
    <dbReference type="NCBI Taxonomy" id="3127013"/>
    <lineage>
        <taxon>Bacteria</taxon>
        <taxon>Bacillati</taxon>
        <taxon>Candidatus Dormiibacterota</taxon>
        <taxon>Candidatus Dormibacteria</taxon>
        <taxon>Candidatus Dormibacterales</taxon>
        <taxon>Candidatus Dormibacteraceae</taxon>
        <taxon>Candidatus Dormiibacter</taxon>
    </lineage>
</organism>
<evidence type="ECO:0000313" key="10">
    <source>
        <dbReference type="EMBL" id="MBJ7604434.1"/>
    </source>
</evidence>
<keyword evidence="3 6" id="KW-0067">ATP-binding</keyword>
<keyword evidence="4 6" id="KW-0175">Coiled coil</keyword>
<dbReference type="GO" id="GO:0005737">
    <property type="term" value="C:cytoplasm"/>
    <property type="evidence" value="ECO:0007669"/>
    <property type="project" value="UniProtKB-SubCell"/>
</dbReference>
<feature type="region of interest" description="Disordered" evidence="7">
    <location>
        <begin position="355"/>
        <end position="374"/>
    </location>
</feature>
<evidence type="ECO:0000313" key="11">
    <source>
        <dbReference type="Proteomes" id="UP000620075"/>
    </source>
</evidence>
<dbReference type="Proteomes" id="UP000620075">
    <property type="component" value="Unassembled WGS sequence"/>
</dbReference>
<accession>A0A934KDG7</accession>
<dbReference type="Pfam" id="PF02463">
    <property type="entry name" value="SMC_N"/>
    <property type="match status" value="1"/>
</dbReference>
<dbReference type="InterPro" id="IPR011890">
    <property type="entry name" value="SMC_prok"/>
</dbReference>
<keyword evidence="1 6" id="KW-0963">Cytoplasm</keyword>
<keyword evidence="5 6" id="KW-0238">DNA-binding</keyword>
<dbReference type="SUPFAM" id="SSF52540">
    <property type="entry name" value="P-loop containing nucleoside triphosphate hydrolases"/>
    <property type="match status" value="1"/>
</dbReference>
<keyword evidence="2 6" id="KW-0547">Nucleotide-binding</keyword>
<dbReference type="InterPro" id="IPR003395">
    <property type="entry name" value="RecF/RecN/SMC_N"/>
</dbReference>
<feature type="coiled-coil region" evidence="6">
    <location>
        <begin position="234"/>
        <end position="282"/>
    </location>
</feature>
<dbReference type="InterPro" id="IPR010935">
    <property type="entry name" value="SMC_hinge"/>
</dbReference>
<evidence type="ECO:0000256" key="2">
    <source>
        <dbReference type="ARBA" id="ARBA00022741"/>
    </source>
</evidence>
<comment type="domain">
    <text evidence="6">Contains large globular domains required for ATP hydrolysis at each terminus and a third globular domain forming a flexible hinge near the middle of the molecule. These domains are separated by coiled-coil structures.</text>
</comment>
<comment type="subunit">
    <text evidence="6">Homodimer.</text>
</comment>
<dbReference type="AlphaFoldDB" id="A0A934KDG7"/>
<evidence type="ECO:0000259" key="9">
    <source>
        <dbReference type="Pfam" id="PF06470"/>
    </source>
</evidence>
<feature type="binding site" evidence="6">
    <location>
        <begin position="32"/>
        <end position="39"/>
    </location>
    <ligand>
        <name>ATP</name>
        <dbReference type="ChEBI" id="CHEBI:30616"/>
    </ligand>
</feature>
<evidence type="ECO:0000256" key="6">
    <source>
        <dbReference type="HAMAP-Rule" id="MF_01894"/>
    </source>
</evidence>
<comment type="function">
    <text evidence="6">Required for chromosome condensation and partitioning.</text>
</comment>
<protein>
    <recommendedName>
        <fullName evidence="6">Chromosome partition protein Smc</fullName>
    </recommendedName>
</protein>
<evidence type="ECO:0000256" key="5">
    <source>
        <dbReference type="ARBA" id="ARBA00023125"/>
    </source>
</evidence>
<evidence type="ECO:0000259" key="8">
    <source>
        <dbReference type="Pfam" id="PF02463"/>
    </source>
</evidence>
<dbReference type="Pfam" id="PF06470">
    <property type="entry name" value="SMC_hinge"/>
    <property type="match status" value="1"/>
</dbReference>
<dbReference type="GO" id="GO:0016887">
    <property type="term" value="F:ATP hydrolysis activity"/>
    <property type="evidence" value="ECO:0007669"/>
    <property type="project" value="InterPro"/>
</dbReference>
<sequence length="1054" mass="115471">MRLRSITLSGFKTFARPTEISFDPGVTAIVGPNGSGKSNAVDAFKWVLGESQAKDLRGRKMEEVIYSGGQRRSRAAQAEVTILIDNADGRLPLDYAEVAIRRRVDRSGESDYFLNGSRVRRRDLLELLAPTGLTTDSYAIVDQRDIESIISSTPEQRRLLIEAAAQVKGVKLKRTQAAGELRELAQNLLRLGDVKGEIEPRLAAVGQQAEAAREAAGAQRRLEVLRGSLAWEEWREARDAHRRATQQVQSLQRRHQELQLAAEATEWQFKEARERLSQAQDRRLERQKAVSAALLALQQTEHELSLNEERRRSQAALAAASEAEAEHLAQRLAATEELRAGLAIELKDAERSLSEIAPAPSPPPAEAPGGAQECRRQAEVAQRRLDEARTSLAAAQARRQVLQENSERLAREVTAAEAALAGAESEAEQALGTARKAAEALAQMGRLEAQLQGLDSLRPAPGPGRLRVGDVILARPGYEAALSAVLGPLVDAWTAPTEPMARQALESRREQTTVLFPLPGEPWAEPGSLFDHVTCEPGFEPLGLWLLGSKVIGREVTPDGTYAEPGLLRAGDDPRVANAARRRQLADEVHRLEPLASGAVEREAESREAQRRVQLLRAQAGERSLLEQLLAQIRTAAEAEQRESARLPDLEGAAAGAGAEAEQLMQAVELHRRRLEEHRAELRRLELERLRWRERIGDLRRQSARLERDSADLERAIAAHRQRLAVAGSEAAASEAGLGHLAQAVEQARIDLAQVEASQPDEDEELAAAAKALVAVEEARVEARLRVSTLEGGIGLHRREAELCAARMEEVRARMPEGLGPEEVPGGKAREREMRQLERRLAEIGPTNSLAETQFGELEERYSTLCSQLQDITAARADLEQLIEKLRSEEESRYDAVFGAVAANFEEFFGELTAGGRGTLKHVPGEEGPRCGLDILVQPPRKRLQNVSLLSSGERSLTALALVLALQEINPAPFTILDEVDAALDDANVARYGEVLQRLGRTRQLMIITHNHLTMASASALFGVHLDESGCSHLVSVRLQDVQPVGRAAAARTA</sequence>
<dbReference type="InterPro" id="IPR027417">
    <property type="entry name" value="P-loop_NTPase"/>
</dbReference>
<feature type="coiled-coil region" evidence="6">
    <location>
        <begin position="599"/>
        <end position="723"/>
    </location>
</feature>
<dbReference type="Gene3D" id="3.40.50.300">
    <property type="entry name" value="P-loop containing nucleotide triphosphate hydrolases"/>
    <property type="match status" value="2"/>
</dbReference>
<comment type="similarity">
    <text evidence="6">Belongs to the SMC family.</text>
</comment>
<reference evidence="10 11" key="1">
    <citation type="submission" date="2020-10" db="EMBL/GenBank/DDBJ databases">
        <title>Ca. Dormibacterota MAGs.</title>
        <authorList>
            <person name="Montgomery K."/>
        </authorList>
    </citation>
    <scope>NUCLEOTIDE SEQUENCE [LARGE SCALE GENOMIC DNA]</scope>
    <source>
        <strain evidence="10">SC8811_S16_3</strain>
    </source>
</reference>
<dbReference type="GO" id="GO:0003677">
    <property type="term" value="F:DNA binding"/>
    <property type="evidence" value="ECO:0007669"/>
    <property type="project" value="UniProtKB-UniRule"/>
</dbReference>
<proteinExistence type="inferred from homology"/>
<dbReference type="GO" id="GO:0007059">
    <property type="term" value="P:chromosome segregation"/>
    <property type="evidence" value="ECO:0007669"/>
    <property type="project" value="UniProtKB-UniRule"/>
</dbReference>
<dbReference type="EMBL" id="JAEKNQ010000057">
    <property type="protein sequence ID" value="MBJ7604434.1"/>
    <property type="molecule type" value="Genomic_DNA"/>
</dbReference>
<dbReference type="GO" id="GO:0030261">
    <property type="term" value="P:chromosome condensation"/>
    <property type="evidence" value="ECO:0007669"/>
    <property type="project" value="InterPro"/>
</dbReference>
<dbReference type="PIRSF" id="PIRSF005719">
    <property type="entry name" value="SMC"/>
    <property type="match status" value="1"/>
</dbReference>
<dbReference type="GO" id="GO:0005524">
    <property type="term" value="F:ATP binding"/>
    <property type="evidence" value="ECO:0007669"/>
    <property type="project" value="UniProtKB-UniRule"/>
</dbReference>
<dbReference type="SUPFAM" id="SSF75553">
    <property type="entry name" value="Smc hinge domain"/>
    <property type="match status" value="1"/>
</dbReference>
<dbReference type="GO" id="GO:0006260">
    <property type="term" value="P:DNA replication"/>
    <property type="evidence" value="ECO:0007669"/>
    <property type="project" value="UniProtKB-UniRule"/>
</dbReference>
<evidence type="ECO:0000256" key="1">
    <source>
        <dbReference type="ARBA" id="ARBA00022490"/>
    </source>
</evidence>
<dbReference type="GO" id="GO:0005694">
    <property type="term" value="C:chromosome"/>
    <property type="evidence" value="ECO:0007669"/>
    <property type="project" value="InterPro"/>
</dbReference>
<dbReference type="RefSeq" id="WP_338182067.1">
    <property type="nucleotide sequence ID" value="NZ_JAEKNQ010000057.1"/>
</dbReference>
<feature type="domain" description="SMC hinge" evidence="9">
    <location>
        <begin position="467"/>
        <end position="549"/>
    </location>
</feature>
<dbReference type="HAMAP" id="MF_01894">
    <property type="entry name" value="Smc_prok"/>
    <property type="match status" value="1"/>
</dbReference>
<comment type="caution">
    <text evidence="10">The sequence shown here is derived from an EMBL/GenBank/DDBJ whole genome shotgun (WGS) entry which is preliminary data.</text>
</comment>
<dbReference type="InterPro" id="IPR024704">
    <property type="entry name" value="SMC"/>
</dbReference>
<dbReference type="PANTHER" id="PTHR43977">
    <property type="entry name" value="STRUCTURAL MAINTENANCE OF CHROMOSOMES PROTEIN 3"/>
    <property type="match status" value="1"/>
</dbReference>
<name>A0A934KDG7_9BACT</name>
<evidence type="ECO:0000256" key="4">
    <source>
        <dbReference type="ARBA" id="ARBA00023054"/>
    </source>
</evidence>
<evidence type="ECO:0000256" key="3">
    <source>
        <dbReference type="ARBA" id="ARBA00022840"/>
    </source>
</evidence>
<feature type="domain" description="RecF/RecN/SMC N-terminal" evidence="8">
    <location>
        <begin position="3"/>
        <end position="1032"/>
    </location>
</feature>